<dbReference type="Pfam" id="PF00581">
    <property type="entry name" value="Rhodanese"/>
    <property type="match status" value="1"/>
</dbReference>
<keyword evidence="2" id="KW-0808">Transferase</keyword>
<dbReference type="Gene3D" id="3.40.50.720">
    <property type="entry name" value="NAD(P)-binding Rossmann-like Domain"/>
    <property type="match status" value="1"/>
</dbReference>
<dbReference type="CDD" id="cd00158">
    <property type="entry name" value="RHOD"/>
    <property type="match status" value="1"/>
</dbReference>
<dbReference type="InterPro" id="IPR036873">
    <property type="entry name" value="Rhodanese-like_dom_sf"/>
</dbReference>
<dbReference type="PANTHER" id="PTHR10953">
    <property type="entry name" value="UBIQUITIN-ACTIVATING ENZYME E1"/>
    <property type="match status" value="1"/>
</dbReference>
<protein>
    <submittedName>
        <fullName evidence="2">Adenylyltransferase/sulfurtransferase MoeZ</fullName>
    </submittedName>
</protein>
<dbReference type="GO" id="GO:0016779">
    <property type="term" value="F:nucleotidyltransferase activity"/>
    <property type="evidence" value="ECO:0007669"/>
    <property type="project" value="UniProtKB-KW"/>
</dbReference>
<dbReference type="InterPro" id="IPR000594">
    <property type="entry name" value="ThiF_NAD_FAD-bd"/>
</dbReference>
<dbReference type="SMART" id="SM00450">
    <property type="entry name" value="RHOD"/>
    <property type="match status" value="1"/>
</dbReference>
<sequence length="399" mass="41642">MTPTRTLPGVTDRLLPLVEPGPELTPAQVSRYSRHLLVPGMGIEAQRRLLNARVAVVGAGGLGSPILAYLAAAGTGHLTIIDDDVIDTTNLQRQVVHRTDAVGQRKVDSAAGYVRGLNPDVSVTVHHTRITPENAQALLAGHDLVLDGADNFPTRYAVSDACAALGLPVVWAAVLRFDAQISAFVPGLEGSVSLRDLFPVPPRPEDVPSCSEAGVLGALVGQVGSIMAGEAVKLICGFGEPLVGRVLLVDALSQRTREVPLRPVGAVVAPPAHEQVRELVPLVEVSAEEVRDELAGTDGPGGPGGPGGPAPVLLDVREPAEHALGTVPGALTVPVGEVLTWEELVGQLPDGPVVVYCKTGPRARRAAAHLVKVGHPDVRVMTGGILAWIERVDPTLPTY</sequence>
<accession>A0ABQ2F9N4</accession>
<dbReference type="EMBL" id="BMLB01000004">
    <property type="protein sequence ID" value="GGK72291.1"/>
    <property type="molecule type" value="Genomic_DNA"/>
</dbReference>
<keyword evidence="2" id="KW-0548">Nucleotidyltransferase</keyword>
<dbReference type="SUPFAM" id="SSF52821">
    <property type="entry name" value="Rhodanese/Cell cycle control phosphatase"/>
    <property type="match status" value="1"/>
</dbReference>
<dbReference type="CDD" id="cd00757">
    <property type="entry name" value="ThiF_MoeB_HesA_family"/>
    <property type="match status" value="1"/>
</dbReference>
<dbReference type="Pfam" id="PF00899">
    <property type="entry name" value="ThiF"/>
    <property type="match status" value="1"/>
</dbReference>
<dbReference type="Gene3D" id="3.40.250.10">
    <property type="entry name" value="Rhodanese-like domain"/>
    <property type="match status" value="1"/>
</dbReference>
<dbReference type="SUPFAM" id="SSF69572">
    <property type="entry name" value="Activating enzymes of the ubiquitin-like proteins"/>
    <property type="match status" value="1"/>
</dbReference>
<dbReference type="InterPro" id="IPR001763">
    <property type="entry name" value="Rhodanese-like_dom"/>
</dbReference>
<proteinExistence type="predicted"/>
<feature type="domain" description="Rhodanese" evidence="1">
    <location>
        <begin position="307"/>
        <end position="397"/>
    </location>
</feature>
<organism evidence="2 3">
    <name type="scientific">Ornithinimicrobium pekingense</name>
    <dbReference type="NCBI Taxonomy" id="384677"/>
    <lineage>
        <taxon>Bacteria</taxon>
        <taxon>Bacillati</taxon>
        <taxon>Actinomycetota</taxon>
        <taxon>Actinomycetes</taxon>
        <taxon>Micrococcales</taxon>
        <taxon>Ornithinimicrobiaceae</taxon>
        <taxon>Ornithinimicrobium</taxon>
    </lineage>
</organism>
<evidence type="ECO:0000313" key="3">
    <source>
        <dbReference type="Proteomes" id="UP000662111"/>
    </source>
</evidence>
<comment type="caution">
    <text evidence="2">The sequence shown here is derived from an EMBL/GenBank/DDBJ whole genome shotgun (WGS) entry which is preliminary data.</text>
</comment>
<dbReference type="Proteomes" id="UP000662111">
    <property type="component" value="Unassembled WGS sequence"/>
</dbReference>
<dbReference type="InterPro" id="IPR035985">
    <property type="entry name" value="Ubiquitin-activating_enz"/>
</dbReference>
<dbReference type="PROSITE" id="PS50206">
    <property type="entry name" value="RHODANESE_3"/>
    <property type="match status" value="1"/>
</dbReference>
<name>A0ABQ2F9N4_9MICO</name>
<evidence type="ECO:0000259" key="1">
    <source>
        <dbReference type="PROSITE" id="PS50206"/>
    </source>
</evidence>
<gene>
    <name evidence="2" type="primary">moeZ</name>
    <name evidence="2" type="ORF">GCM10011509_21010</name>
</gene>
<dbReference type="PANTHER" id="PTHR10953:SF102">
    <property type="entry name" value="ADENYLYLTRANSFERASE AND SULFURTRANSFERASE MOCS3"/>
    <property type="match status" value="1"/>
</dbReference>
<dbReference type="InterPro" id="IPR045886">
    <property type="entry name" value="ThiF/MoeB/HesA"/>
</dbReference>
<keyword evidence="3" id="KW-1185">Reference proteome</keyword>
<evidence type="ECO:0000313" key="2">
    <source>
        <dbReference type="EMBL" id="GGK72291.1"/>
    </source>
</evidence>
<reference evidence="3" key="1">
    <citation type="journal article" date="2019" name="Int. J. Syst. Evol. Microbiol.">
        <title>The Global Catalogue of Microorganisms (GCM) 10K type strain sequencing project: providing services to taxonomists for standard genome sequencing and annotation.</title>
        <authorList>
            <consortium name="The Broad Institute Genomics Platform"/>
            <consortium name="The Broad Institute Genome Sequencing Center for Infectious Disease"/>
            <person name="Wu L."/>
            <person name="Ma J."/>
        </authorList>
    </citation>
    <scope>NUCLEOTIDE SEQUENCE [LARGE SCALE GENOMIC DNA]</scope>
    <source>
        <strain evidence="3">CGMCC 1.5362</strain>
    </source>
</reference>